<accession>A0A0F9H3Z4</accession>
<gene>
    <name evidence="1" type="ORF">LCGC14_1831890</name>
</gene>
<sequence length="178" mass="19743">MNYETVELDALKVDPNNINVHDEANRQAIRDSLMAFQQQKPLVVAADGTIVAGNGTYEVMCEMKEAGASWREDGGYVVDIVRTKLKGDLAWAYAIADNRSSDLSYFDPQQLAMALEHARQDDGLPALGFTEEQAIEAIEKAAKMNAAPDEFKEVDDDLETEYQCPKCAYEWSGSPKQS</sequence>
<comment type="caution">
    <text evidence="1">The sequence shown here is derived from an EMBL/GenBank/DDBJ whole genome shotgun (WGS) entry which is preliminary data.</text>
</comment>
<name>A0A0F9H3Z4_9ZZZZ</name>
<dbReference type="EMBL" id="LAZR01018105">
    <property type="protein sequence ID" value="KKL97701.1"/>
    <property type="molecule type" value="Genomic_DNA"/>
</dbReference>
<reference evidence="1" key="1">
    <citation type="journal article" date="2015" name="Nature">
        <title>Complex archaea that bridge the gap between prokaryotes and eukaryotes.</title>
        <authorList>
            <person name="Spang A."/>
            <person name="Saw J.H."/>
            <person name="Jorgensen S.L."/>
            <person name="Zaremba-Niedzwiedzka K."/>
            <person name="Martijn J."/>
            <person name="Lind A.E."/>
            <person name="van Eijk R."/>
            <person name="Schleper C."/>
            <person name="Guy L."/>
            <person name="Ettema T.J."/>
        </authorList>
    </citation>
    <scope>NUCLEOTIDE SEQUENCE</scope>
</reference>
<evidence type="ECO:0008006" key="2">
    <source>
        <dbReference type="Google" id="ProtNLM"/>
    </source>
</evidence>
<organism evidence="1">
    <name type="scientific">marine sediment metagenome</name>
    <dbReference type="NCBI Taxonomy" id="412755"/>
    <lineage>
        <taxon>unclassified sequences</taxon>
        <taxon>metagenomes</taxon>
        <taxon>ecological metagenomes</taxon>
    </lineage>
</organism>
<dbReference type="AlphaFoldDB" id="A0A0F9H3Z4"/>
<evidence type="ECO:0000313" key="1">
    <source>
        <dbReference type="EMBL" id="KKL97701.1"/>
    </source>
</evidence>
<proteinExistence type="predicted"/>
<protein>
    <recommendedName>
        <fullName evidence="2">ParB/Sulfiredoxin domain-containing protein</fullName>
    </recommendedName>
</protein>